<feature type="region of interest" description="Disordered" evidence="1">
    <location>
        <begin position="25"/>
        <end position="65"/>
    </location>
</feature>
<dbReference type="AlphaFoldDB" id="A0A518HBX7"/>
<evidence type="ECO:0000313" key="2">
    <source>
        <dbReference type="EMBL" id="QDV38351.1"/>
    </source>
</evidence>
<evidence type="ECO:0000313" key="3">
    <source>
        <dbReference type="Proteomes" id="UP000317835"/>
    </source>
</evidence>
<protein>
    <submittedName>
        <fullName evidence="2">Uncharacterized protein</fullName>
    </submittedName>
</protein>
<evidence type="ECO:0000256" key="1">
    <source>
        <dbReference type="SAM" id="MobiDB-lite"/>
    </source>
</evidence>
<dbReference type="Proteomes" id="UP000317835">
    <property type="component" value="Chromosome"/>
</dbReference>
<sequence length="65" mass="6681">MLLVRNAPTLRKFSLGTAFVLSLGGCSGGSELPVISTEDDKETVSKSIDDPFGTQATPPDAGGAR</sequence>
<dbReference type="PROSITE" id="PS51257">
    <property type="entry name" value="PROKAR_LIPOPROTEIN"/>
    <property type="match status" value="1"/>
</dbReference>
<dbReference type="EMBL" id="CP036426">
    <property type="protein sequence ID" value="QDV38351.1"/>
    <property type="molecule type" value="Genomic_DNA"/>
</dbReference>
<gene>
    <name evidence="2" type="ORF">ElP_63030</name>
</gene>
<organism evidence="2 3">
    <name type="scientific">Tautonia plasticadhaerens</name>
    <dbReference type="NCBI Taxonomy" id="2527974"/>
    <lineage>
        <taxon>Bacteria</taxon>
        <taxon>Pseudomonadati</taxon>
        <taxon>Planctomycetota</taxon>
        <taxon>Planctomycetia</taxon>
        <taxon>Isosphaerales</taxon>
        <taxon>Isosphaeraceae</taxon>
        <taxon>Tautonia</taxon>
    </lineage>
</organism>
<keyword evidence="3" id="KW-1185">Reference proteome</keyword>
<dbReference type="RefSeq" id="WP_145276776.1">
    <property type="nucleotide sequence ID" value="NZ_CP036426.1"/>
</dbReference>
<dbReference type="KEGG" id="tpla:ElP_63030"/>
<accession>A0A518HBX7</accession>
<reference evidence="2 3" key="1">
    <citation type="submission" date="2019-02" db="EMBL/GenBank/DDBJ databases">
        <title>Deep-cultivation of Planctomycetes and their phenomic and genomic characterization uncovers novel biology.</title>
        <authorList>
            <person name="Wiegand S."/>
            <person name="Jogler M."/>
            <person name="Boedeker C."/>
            <person name="Pinto D."/>
            <person name="Vollmers J."/>
            <person name="Rivas-Marin E."/>
            <person name="Kohn T."/>
            <person name="Peeters S.H."/>
            <person name="Heuer A."/>
            <person name="Rast P."/>
            <person name="Oberbeckmann S."/>
            <person name="Bunk B."/>
            <person name="Jeske O."/>
            <person name="Meyerdierks A."/>
            <person name="Storesund J.E."/>
            <person name="Kallscheuer N."/>
            <person name="Luecker S."/>
            <person name="Lage O.M."/>
            <person name="Pohl T."/>
            <person name="Merkel B.J."/>
            <person name="Hornburger P."/>
            <person name="Mueller R.-W."/>
            <person name="Bruemmer F."/>
            <person name="Labrenz M."/>
            <person name="Spormann A.M."/>
            <person name="Op den Camp H."/>
            <person name="Overmann J."/>
            <person name="Amann R."/>
            <person name="Jetten M.S.M."/>
            <person name="Mascher T."/>
            <person name="Medema M.H."/>
            <person name="Devos D.P."/>
            <person name="Kaster A.-K."/>
            <person name="Ovreas L."/>
            <person name="Rohde M."/>
            <person name="Galperin M.Y."/>
            <person name="Jogler C."/>
        </authorList>
    </citation>
    <scope>NUCLEOTIDE SEQUENCE [LARGE SCALE GENOMIC DNA]</scope>
    <source>
        <strain evidence="2 3">ElP</strain>
    </source>
</reference>
<name>A0A518HBX7_9BACT</name>
<proteinExistence type="predicted"/>